<proteinExistence type="inferred from homology"/>
<comment type="subcellular location">
    <subcellularLocation>
        <location evidence="2">Cell inner membrane</location>
        <topology evidence="2">Multi-pass membrane protein</topology>
    </subcellularLocation>
</comment>
<keyword evidence="15" id="KW-0460">Magnesium</keyword>
<evidence type="ECO:0000256" key="2">
    <source>
        <dbReference type="ARBA" id="ARBA00004429"/>
    </source>
</evidence>
<sequence length="126" mass="13628">MQNTGMNEQKKSGLNHFIHAIGWSLAGFRATLRDEAAFRQELCLVLIAIPLAIYLGGNAFEKVLMIGSLILVLIVELLNTAIEAAIDRIGVEEHPLSGKAKDAGSAAVMLSILNVIFVWAFLLLSP</sequence>
<keyword evidence="13 23" id="KW-0418">Kinase</keyword>
<keyword evidence="18 22" id="KW-0472">Membrane</keyword>
<dbReference type="Gene3D" id="1.10.287.3610">
    <property type="match status" value="1"/>
</dbReference>
<dbReference type="CDD" id="cd14264">
    <property type="entry name" value="DAGK_IM"/>
    <property type="match status" value="1"/>
</dbReference>
<dbReference type="GO" id="GO:0004143">
    <property type="term" value="F:ATP-dependent diacylglycerol kinase activity"/>
    <property type="evidence" value="ECO:0007669"/>
    <property type="project" value="UniProtKB-EC"/>
</dbReference>
<keyword evidence="19" id="KW-0594">Phospholipid biosynthesis</keyword>
<dbReference type="PANTHER" id="PTHR34299">
    <property type="entry name" value="DIACYLGLYCEROL KINASE"/>
    <property type="match status" value="1"/>
</dbReference>
<evidence type="ECO:0000256" key="18">
    <source>
        <dbReference type="ARBA" id="ARBA00023136"/>
    </source>
</evidence>
<keyword evidence="16 22" id="KW-1133">Transmembrane helix</keyword>
<dbReference type="EC" id="2.7.1.107" evidence="4"/>
<comment type="similarity">
    <text evidence="3">Belongs to the bacterial diacylglycerol kinase family.</text>
</comment>
<evidence type="ECO:0000256" key="4">
    <source>
        <dbReference type="ARBA" id="ARBA00012133"/>
    </source>
</evidence>
<dbReference type="GO" id="GO:0006654">
    <property type="term" value="P:phosphatidic acid biosynthetic process"/>
    <property type="evidence" value="ECO:0007669"/>
    <property type="project" value="InterPro"/>
</dbReference>
<dbReference type="Pfam" id="PF01219">
    <property type="entry name" value="DAGK_prokar"/>
    <property type="match status" value="1"/>
</dbReference>
<evidence type="ECO:0000256" key="9">
    <source>
        <dbReference type="ARBA" id="ARBA00022679"/>
    </source>
</evidence>
<keyword evidence="8" id="KW-0997">Cell inner membrane</keyword>
<keyword evidence="7" id="KW-0444">Lipid biosynthesis</keyword>
<keyword evidence="12" id="KW-0547">Nucleotide-binding</keyword>
<organism evidence="23">
    <name type="scientific">hydrothermal vent metagenome</name>
    <dbReference type="NCBI Taxonomy" id="652676"/>
    <lineage>
        <taxon>unclassified sequences</taxon>
        <taxon>metagenomes</taxon>
        <taxon>ecological metagenomes</taxon>
    </lineage>
</organism>
<feature type="transmembrane region" description="Helical" evidence="22">
    <location>
        <begin position="63"/>
        <end position="86"/>
    </location>
</feature>
<dbReference type="GO" id="GO:0046872">
    <property type="term" value="F:metal ion binding"/>
    <property type="evidence" value="ECO:0007669"/>
    <property type="project" value="UniProtKB-KW"/>
</dbReference>
<evidence type="ECO:0000256" key="10">
    <source>
        <dbReference type="ARBA" id="ARBA00022692"/>
    </source>
</evidence>
<dbReference type="EMBL" id="UOGF01000071">
    <property type="protein sequence ID" value="VAX31149.1"/>
    <property type="molecule type" value="Genomic_DNA"/>
</dbReference>
<accession>A0A3B1CLW0</accession>
<evidence type="ECO:0000256" key="1">
    <source>
        <dbReference type="ARBA" id="ARBA00001946"/>
    </source>
</evidence>
<keyword evidence="17" id="KW-0443">Lipid metabolism</keyword>
<evidence type="ECO:0000256" key="5">
    <source>
        <dbReference type="ARBA" id="ARBA00017575"/>
    </source>
</evidence>
<evidence type="ECO:0000256" key="19">
    <source>
        <dbReference type="ARBA" id="ARBA00023209"/>
    </source>
</evidence>
<dbReference type="AlphaFoldDB" id="A0A3B1CLW0"/>
<keyword evidence="6" id="KW-1003">Cell membrane</keyword>
<keyword evidence="11" id="KW-0479">Metal-binding</keyword>
<evidence type="ECO:0000256" key="17">
    <source>
        <dbReference type="ARBA" id="ARBA00023098"/>
    </source>
</evidence>
<feature type="transmembrane region" description="Helical" evidence="22">
    <location>
        <begin position="38"/>
        <end position="56"/>
    </location>
</feature>
<dbReference type="PANTHER" id="PTHR34299:SF1">
    <property type="entry name" value="DIACYLGLYCEROL KINASE"/>
    <property type="match status" value="1"/>
</dbReference>
<keyword evidence="10 22" id="KW-0812">Transmembrane</keyword>
<evidence type="ECO:0000256" key="13">
    <source>
        <dbReference type="ARBA" id="ARBA00022777"/>
    </source>
</evidence>
<name>A0A3B1CLW0_9ZZZZ</name>
<evidence type="ECO:0000256" key="3">
    <source>
        <dbReference type="ARBA" id="ARBA00005967"/>
    </source>
</evidence>
<comment type="cofactor">
    <cofactor evidence="1">
        <name>Mg(2+)</name>
        <dbReference type="ChEBI" id="CHEBI:18420"/>
    </cofactor>
</comment>
<dbReference type="InterPro" id="IPR000829">
    <property type="entry name" value="DAGK"/>
</dbReference>
<evidence type="ECO:0000256" key="8">
    <source>
        <dbReference type="ARBA" id="ARBA00022519"/>
    </source>
</evidence>
<evidence type="ECO:0000256" key="16">
    <source>
        <dbReference type="ARBA" id="ARBA00022989"/>
    </source>
</evidence>
<gene>
    <name evidence="23" type="ORF">MNBD_NITROSPIRAE01-1062</name>
</gene>
<keyword evidence="20" id="KW-1208">Phospholipid metabolism</keyword>
<dbReference type="GO" id="GO:0005524">
    <property type="term" value="F:ATP binding"/>
    <property type="evidence" value="ECO:0007669"/>
    <property type="project" value="UniProtKB-KW"/>
</dbReference>
<evidence type="ECO:0000313" key="23">
    <source>
        <dbReference type="EMBL" id="VAX31149.1"/>
    </source>
</evidence>
<evidence type="ECO:0000256" key="6">
    <source>
        <dbReference type="ARBA" id="ARBA00022475"/>
    </source>
</evidence>
<feature type="transmembrane region" description="Helical" evidence="22">
    <location>
        <begin position="106"/>
        <end position="124"/>
    </location>
</feature>
<feature type="transmembrane region" description="Helical" evidence="22">
    <location>
        <begin position="12"/>
        <end position="32"/>
    </location>
</feature>
<evidence type="ECO:0000256" key="12">
    <source>
        <dbReference type="ARBA" id="ARBA00022741"/>
    </source>
</evidence>
<evidence type="ECO:0000256" key="22">
    <source>
        <dbReference type="SAM" id="Phobius"/>
    </source>
</evidence>
<keyword evidence="14" id="KW-0067">ATP-binding</keyword>
<evidence type="ECO:0000256" key="11">
    <source>
        <dbReference type="ARBA" id="ARBA00022723"/>
    </source>
</evidence>
<evidence type="ECO:0000256" key="14">
    <source>
        <dbReference type="ARBA" id="ARBA00022840"/>
    </source>
</evidence>
<dbReference type="InterPro" id="IPR033718">
    <property type="entry name" value="DAGK_prok"/>
</dbReference>
<dbReference type="InterPro" id="IPR036945">
    <property type="entry name" value="DAGK_sf"/>
</dbReference>
<reference evidence="23" key="1">
    <citation type="submission" date="2018-06" db="EMBL/GenBank/DDBJ databases">
        <authorList>
            <person name="Zhirakovskaya E."/>
        </authorList>
    </citation>
    <scope>NUCLEOTIDE SEQUENCE</scope>
</reference>
<evidence type="ECO:0000256" key="21">
    <source>
        <dbReference type="ARBA" id="ARBA00031546"/>
    </source>
</evidence>
<dbReference type="GO" id="GO:0005886">
    <property type="term" value="C:plasma membrane"/>
    <property type="evidence" value="ECO:0007669"/>
    <property type="project" value="UniProtKB-SubCell"/>
</dbReference>
<evidence type="ECO:0000256" key="20">
    <source>
        <dbReference type="ARBA" id="ARBA00023264"/>
    </source>
</evidence>
<keyword evidence="9 23" id="KW-0808">Transferase</keyword>
<protein>
    <recommendedName>
        <fullName evidence="5">Diacylglycerol kinase</fullName>
        <ecNumber evidence="4">2.7.1.107</ecNumber>
    </recommendedName>
    <alternativeName>
        <fullName evidence="21">Diglyceride kinase</fullName>
    </alternativeName>
</protein>
<evidence type="ECO:0000256" key="7">
    <source>
        <dbReference type="ARBA" id="ARBA00022516"/>
    </source>
</evidence>
<evidence type="ECO:0000256" key="15">
    <source>
        <dbReference type="ARBA" id="ARBA00022842"/>
    </source>
</evidence>